<dbReference type="Proteomes" id="UP001595851">
    <property type="component" value="Unassembled WGS sequence"/>
</dbReference>
<organism evidence="1 2">
    <name type="scientific">Nonomuraea purpurea</name>
    <dbReference type="NCBI Taxonomy" id="1849276"/>
    <lineage>
        <taxon>Bacteria</taxon>
        <taxon>Bacillati</taxon>
        <taxon>Actinomycetota</taxon>
        <taxon>Actinomycetes</taxon>
        <taxon>Streptosporangiales</taxon>
        <taxon>Streptosporangiaceae</taxon>
        <taxon>Nonomuraea</taxon>
    </lineage>
</organism>
<dbReference type="EMBL" id="JBHSBI010000002">
    <property type="protein sequence ID" value="MFC4006684.1"/>
    <property type="molecule type" value="Genomic_DNA"/>
</dbReference>
<gene>
    <name evidence="1" type="ORF">ACFOY2_05595</name>
</gene>
<protein>
    <submittedName>
        <fullName evidence="1">Uncharacterized protein</fullName>
    </submittedName>
</protein>
<comment type="caution">
    <text evidence="1">The sequence shown here is derived from an EMBL/GenBank/DDBJ whole genome shotgun (WGS) entry which is preliminary data.</text>
</comment>
<sequence>MTQPAPATVTVAVDQLRSIQKQAFDLSVRVALVLEECGIDLTRPTASTIPSDADVFSLDALRARRQAVQR</sequence>
<name>A0ABV8G1G7_9ACTN</name>
<keyword evidence="2" id="KW-1185">Reference proteome</keyword>
<evidence type="ECO:0000313" key="1">
    <source>
        <dbReference type="EMBL" id="MFC4006684.1"/>
    </source>
</evidence>
<dbReference type="RefSeq" id="WP_379526821.1">
    <property type="nucleotide sequence ID" value="NZ_JBHSBI010000002.1"/>
</dbReference>
<evidence type="ECO:0000313" key="2">
    <source>
        <dbReference type="Proteomes" id="UP001595851"/>
    </source>
</evidence>
<reference evidence="2" key="1">
    <citation type="journal article" date="2019" name="Int. J. Syst. Evol. Microbiol.">
        <title>The Global Catalogue of Microorganisms (GCM) 10K type strain sequencing project: providing services to taxonomists for standard genome sequencing and annotation.</title>
        <authorList>
            <consortium name="The Broad Institute Genomics Platform"/>
            <consortium name="The Broad Institute Genome Sequencing Center for Infectious Disease"/>
            <person name="Wu L."/>
            <person name="Ma J."/>
        </authorList>
    </citation>
    <scope>NUCLEOTIDE SEQUENCE [LARGE SCALE GENOMIC DNA]</scope>
    <source>
        <strain evidence="2">TBRC 1276</strain>
    </source>
</reference>
<proteinExistence type="predicted"/>
<accession>A0ABV8G1G7</accession>